<feature type="domain" description="DUF883" evidence="3">
    <location>
        <begin position="126"/>
        <end position="149"/>
    </location>
</feature>
<feature type="region of interest" description="Disordered" evidence="2">
    <location>
        <begin position="1"/>
        <end position="61"/>
    </location>
</feature>
<reference evidence="4 5" key="1">
    <citation type="submission" date="2020-08" db="EMBL/GenBank/DDBJ databases">
        <title>Genomic Encyclopedia of Type Strains, Phase IV (KMG-IV): sequencing the most valuable type-strain genomes for metagenomic binning, comparative biology and taxonomic classification.</title>
        <authorList>
            <person name="Goeker M."/>
        </authorList>
    </citation>
    <scope>NUCLEOTIDE SEQUENCE [LARGE SCALE GENOMIC DNA]</scope>
    <source>
        <strain evidence="4 5">DSM 100734</strain>
    </source>
</reference>
<feature type="compositionally biased region" description="Polar residues" evidence="2">
    <location>
        <begin position="42"/>
        <end position="52"/>
    </location>
</feature>
<evidence type="ECO:0000313" key="4">
    <source>
        <dbReference type="EMBL" id="MBB6165595.1"/>
    </source>
</evidence>
<evidence type="ECO:0000313" key="5">
    <source>
        <dbReference type="Proteomes" id="UP000547879"/>
    </source>
</evidence>
<gene>
    <name evidence="4" type="ORF">HNQ72_005443</name>
</gene>
<feature type="compositionally biased region" description="Basic and acidic residues" evidence="2">
    <location>
        <begin position="14"/>
        <end position="28"/>
    </location>
</feature>
<dbReference type="Pfam" id="PF19029">
    <property type="entry name" value="DUF883_C"/>
    <property type="match status" value="1"/>
</dbReference>
<evidence type="ECO:0000256" key="1">
    <source>
        <dbReference type="SAM" id="Coils"/>
    </source>
</evidence>
<dbReference type="AlphaFoldDB" id="A0A7X0D2G9"/>
<sequence>MPQDPKSPAVIAFENEKAHAGRGERTELQEGLENTFPASDPVSISSTVTGQRSPAAEPYANSTVSAPLVDRALETIRARERGTSFAEDEIAALKDELLSLQGRAENAGIELKDQVVGRLNDRLDGARDIIRDKPWQSLAIAGAIGFLFGITR</sequence>
<name>A0A7X0D2G9_9HYPH</name>
<protein>
    <submittedName>
        <fullName evidence="4">ElaB/YqjD/DUF883 family membrane-anchored ribosome-binding protein</fullName>
    </submittedName>
</protein>
<feature type="coiled-coil region" evidence="1">
    <location>
        <begin position="83"/>
        <end position="110"/>
    </location>
</feature>
<organism evidence="4 5">
    <name type="scientific">Rhizobium wenxiniae</name>
    <dbReference type="NCBI Taxonomy" id="1737357"/>
    <lineage>
        <taxon>Bacteria</taxon>
        <taxon>Pseudomonadati</taxon>
        <taxon>Pseudomonadota</taxon>
        <taxon>Alphaproteobacteria</taxon>
        <taxon>Hyphomicrobiales</taxon>
        <taxon>Rhizobiaceae</taxon>
        <taxon>Rhizobium/Agrobacterium group</taxon>
        <taxon>Rhizobium</taxon>
    </lineage>
</organism>
<dbReference type="Proteomes" id="UP000547879">
    <property type="component" value="Unassembled WGS sequence"/>
</dbReference>
<evidence type="ECO:0000256" key="2">
    <source>
        <dbReference type="SAM" id="MobiDB-lite"/>
    </source>
</evidence>
<keyword evidence="5" id="KW-1185">Reference proteome</keyword>
<proteinExistence type="predicted"/>
<comment type="caution">
    <text evidence="4">The sequence shown here is derived from an EMBL/GenBank/DDBJ whole genome shotgun (WGS) entry which is preliminary data.</text>
</comment>
<dbReference type="EMBL" id="JACHEG010000010">
    <property type="protein sequence ID" value="MBB6165595.1"/>
    <property type="molecule type" value="Genomic_DNA"/>
</dbReference>
<keyword evidence="1" id="KW-0175">Coiled coil</keyword>
<evidence type="ECO:0000259" key="3">
    <source>
        <dbReference type="Pfam" id="PF19029"/>
    </source>
</evidence>
<dbReference type="RefSeq" id="WP_183996992.1">
    <property type="nucleotide sequence ID" value="NZ_BMHW01000011.1"/>
</dbReference>
<dbReference type="InterPro" id="IPR043605">
    <property type="entry name" value="DUF883_C"/>
</dbReference>
<accession>A0A7X0D2G9</accession>